<keyword evidence="3" id="KW-1185">Reference proteome</keyword>
<comment type="caution">
    <text evidence="2">The sequence shown here is derived from an EMBL/GenBank/DDBJ whole genome shotgun (WGS) entry which is preliminary data.</text>
</comment>
<dbReference type="EMBL" id="LBMM01000468">
    <property type="protein sequence ID" value="KMQ98264.1"/>
    <property type="molecule type" value="Genomic_DNA"/>
</dbReference>
<dbReference type="AlphaFoldDB" id="A0A0J7L6W3"/>
<name>A0A0J7L6W3_LASNI</name>
<reference evidence="2 3" key="1">
    <citation type="submission" date="2015-04" db="EMBL/GenBank/DDBJ databases">
        <title>Lasius niger genome sequencing.</title>
        <authorList>
            <person name="Konorov E.A."/>
            <person name="Nikitin M.A."/>
            <person name="Kirill M.V."/>
            <person name="Chang P."/>
        </authorList>
    </citation>
    <scope>NUCLEOTIDE SEQUENCE [LARGE SCALE GENOMIC DNA]</scope>
    <source>
        <tissue evidence="2">Whole</tissue>
    </source>
</reference>
<evidence type="ECO:0000313" key="2">
    <source>
        <dbReference type="EMBL" id="KMQ98264.1"/>
    </source>
</evidence>
<dbReference type="Proteomes" id="UP000036403">
    <property type="component" value="Unassembled WGS sequence"/>
</dbReference>
<organism evidence="2 3">
    <name type="scientific">Lasius niger</name>
    <name type="common">Black garden ant</name>
    <dbReference type="NCBI Taxonomy" id="67767"/>
    <lineage>
        <taxon>Eukaryota</taxon>
        <taxon>Metazoa</taxon>
        <taxon>Ecdysozoa</taxon>
        <taxon>Arthropoda</taxon>
        <taxon>Hexapoda</taxon>
        <taxon>Insecta</taxon>
        <taxon>Pterygota</taxon>
        <taxon>Neoptera</taxon>
        <taxon>Endopterygota</taxon>
        <taxon>Hymenoptera</taxon>
        <taxon>Apocrita</taxon>
        <taxon>Aculeata</taxon>
        <taxon>Formicoidea</taxon>
        <taxon>Formicidae</taxon>
        <taxon>Formicinae</taxon>
        <taxon>Lasius</taxon>
        <taxon>Lasius</taxon>
    </lineage>
</organism>
<proteinExistence type="predicted"/>
<feature type="region of interest" description="Disordered" evidence="1">
    <location>
        <begin position="1"/>
        <end position="60"/>
    </location>
</feature>
<sequence length="72" mass="8544">MAQRKREYSSLQCPFSVGRDEGSRRRGRGENGGQRRRDRKRIEKENNCGKNGSHPSPFWETNFQTWFKNLKV</sequence>
<evidence type="ECO:0000313" key="3">
    <source>
        <dbReference type="Proteomes" id="UP000036403"/>
    </source>
</evidence>
<evidence type="ECO:0000256" key="1">
    <source>
        <dbReference type="SAM" id="MobiDB-lite"/>
    </source>
</evidence>
<dbReference type="PaxDb" id="67767-A0A0J7L6W3"/>
<feature type="compositionally biased region" description="Polar residues" evidence="1">
    <location>
        <begin position="48"/>
        <end position="60"/>
    </location>
</feature>
<protein>
    <submittedName>
        <fullName evidence="2">Uncharacterized protein</fullName>
    </submittedName>
</protein>
<accession>A0A0J7L6W3</accession>
<gene>
    <name evidence="2" type="ORF">RF55_1374</name>
</gene>